<dbReference type="SUPFAM" id="SSF53597">
    <property type="entry name" value="Dihydrofolate reductase-like"/>
    <property type="match status" value="1"/>
</dbReference>
<name>A0AAX3T2I6_9ACTN</name>
<dbReference type="Proteomes" id="UP001213504">
    <property type="component" value="Chromosome"/>
</dbReference>
<organism evidence="3 5">
    <name type="scientific">Gordonia hongkongensis</name>
    <dbReference type="NCBI Taxonomy" id="1701090"/>
    <lineage>
        <taxon>Bacteria</taxon>
        <taxon>Bacillati</taxon>
        <taxon>Actinomycetota</taxon>
        <taxon>Actinomycetes</taxon>
        <taxon>Mycobacteriales</taxon>
        <taxon>Gordoniaceae</taxon>
        <taxon>Gordonia</taxon>
    </lineage>
</organism>
<accession>A0AAX3T2I6</accession>
<dbReference type="GO" id="GO:0009231">
    <property type="term" value="P:riboflavin biosynthetic process"/>
    <property type="evidence" value="ECO:0007669"/>
    <property type="project" value="InterPro"/>
</dbReference>
<evidence type="ECO:0000313" key="5">
    <source>
        <dbReference type="Proteomes" id="UP001213504"/>
    </source>
</evidence>
<dbReference type="Gene3D" id="3.40.430.10">
    <property type="entry name" value="Dihydrofolate Reductase, subunit A"/>
    <property type="match status" value="1"/>
</dbReference>
<dbReference type="RefSeq" id="WP_065631663.1">
    <property type="nucleotide sequence ID" value="NZ_CBDRND010000014.1"/>
</dbReference>
<proteinExistence type="predicted"/>
<evidence type="ECO:0000313" key="2">
    <source>
        <dbReference type="EMBL" id="MDF6103377.1"/>
    </source>
</evidence>
<evidence type="ECO:0000259" key="1">
    <source>
        <dbReference type="Pfam" id="PF01872"/>
    </source>
</evidence>
<evidence type="ECO:0000313" key="3">
    <source>
        <dbReference type="EMBL" id="WFP23134.1"/>
    </source>
</evidence>
<dbReference type="EMBL" id="CP121270">
    <property type="protein sequence ID" value="WFP23134.1"/>
    <property type="molecule type" value="Genomic_DNA"/>
</dbReference>
<reference evidence="2" key="1">
    <citation type="journal article" date="2022" name="Data Brief">
        <title>Draft genome sequence data of Gordonia hongkongensis strain EUFUS-Z928 isolated from the octocoral Eunicea fusca.</title>
        <authorList>
            <person name="Sanchez-Suarez J."/>
            <person name="Diaz L."/>
            <person name="Melo-Bolivar J."/>
            <person name="Villamil L."/>
        </authorList>
    </citation>
    <scope>NUCLEOTIDE SEQUENCE</scope>
    <source>
        <strain evidence="2">EUFUS-Z928</strain>
    </source>
</reference>
<dbReference type="Pfam" id="PF01872">
    <property type="entry name" value="RibD_C"/>
    <property type="match status" value="1"/>
</dbReference>
<sequence length="196" mass="21499">MSRLIISMWTTLDGYVAGLDDSMDWLLADSDLMNYELALVEHAGALLLGRITHADFASYWPAVAAGTIDADDGNRRYARRLDQLDKFVASRSGDIAAWPVTQHVTEVTASEIQRIKDRANGDVVVYGSLSLIATLNAMNAVDEFHLIVNPILLCKGKPVLDAHQPSTRLELMECRPFSSGAVLLRYAALTTPATHE</sequence>
<dbReference type="InterPro" id="IPR024072">
    <property type="entry name" value="DHFR-like_dom_sf"/>
</dbReference>
<reference evidence="2" key="2">
    <citation type="submission" date="2022-01" db="EMBL/GenBank/DDBJ databases">
        <authorList>
            <person name="Sanchez-Suarez J."/>
            <person name="Villamil L."/>
            <person name="Diaz L.E."/>
        </authorList>
    </citation>
    <scope>NUCLEOTIDE SEQUENCE</scope>
    <source>
        <strain evidence="2">EUFUS-Z928</strain>
    </source>
</reference>
<protein>
    <submittedName>
        <fullName evidence="3">Dihydrofolate reductase family protein</fullName>
    </submittedName>
</protein>
<dbReference type="GO" id="GO:0008703">
    <property type="term" value="F:5-amino-6-(5-phosphoribosylamino)uracil reductase activity"/>
    <property type="evidence" value="ECO:0007669"/>
    <property type="project" value="InterPro"/>
</dbReference>
<evidence type="ECO:0000313" key="4">
    <source>
        <dbReference type="Proteomes" id="UP001152308"/>
    </source>
</evidence>
<dbReference type="EMBL" id="JAKJLQ010000022">
    <property type="protein sequence ID" value="MDF6103377.1"/>
    <property type="molecule type" value="Genomic_DNA"/>
</dbReference>
<dbReference type="AlphaFoldDB" id="A0AAX3T2I6"/>
<feature type="domain" description="Bacterial bifunctional deaminase-reductase C-terminal" evidence="1">
    <location>
        <begin position="4"/>
        <end position="183"/>
    </location>
</feature>
<gene>
    <name evidence="2" type="ORF">L2299_20235</name>
    <name evidence="3" type="ORF">P9A14_13145</name>
</gene>
<dbReference type="Proteomes" id="UP001152308">
    <property type="component" value="Unassembled WGS sequence"/>
</dbReference>
<dbReference type="InterPro" id="IPR002734">
    <property type="entry name" value="RibDG_C"/>
</dbReference>
<reference evidence="3" key="3">
    <citation type="submission" date="2023-04" db="EMBL/GenBank/DDBJ databases">
        <title>Complete genome sequence of a phthalic acid esters degrading bacterial strain.</title>
        <authorList>
            <person name="Weng L."/>
            <person name="Jia Y."/>
            <person name="Ren L."/>
        </authorList>
    </citation>
    <scope>NUCLEOTIDE SEQUENCE</scope>
    <source>
        <strain evidence="3">RL-LY01</strain>
    </source>
</reference>
<keyword evidence="4" id="KW-1185">Reference proteome</keyword>